<feature type="non-terminal residue" evidence="2">
    <location>
        <position position="257"/>
    </location>
</feature>
<proteinExistence type="predicted"/>
<gene>
    <name evidence="2" type="ORF">P691DRAFT_709938</name>
</gene>
<dbReference type="Proteomes" id="UP000807342">
    <property type="component" value="Unassembled WGS sequence"/>
</dbReference>
<dbReference type="OrthoDB" id="8954335at2759"/>
<accession>A0A9P5X8K5</accession>
<sequence length="257" mass="29158">MGRPGSGKSYFIDLLADQHGRHSRNTLKSVTGQVEVICVHHHKCGRIVLVEFPGFGDPARPDLEVLKTTSNWLRTAYERKINLGGIIYLHPITDILMTELQRKNLELFDALCGDVAMSRALIVMTMWQTIDQDVSAARGDVLRDSFFKSFIDRGATLSHLGHGSPEEVWHIIEILLGAINKRAVLRIQKELVDCHRSLHETTAYRRLYAKLQQDSTDQNESVRILLAQHQNTSNVTPTNELKGGYQRIQQQPIRTLE</sequence>
<dbReference type="CDD" id="cd00882">
    <property type="entry name" value="Ras_like_GTPase"/>
    <property type="match status" value="1"/>
</dbReference>
<dbReference type="InterPro" id="IPR027417">
    <property type="entry name" value="P-loop_NTPase"/>
</dbReference>
<reference evidence="2" key="1">
    <citation type="submission" date="2020-11" db="EMBL/GenBank/DDBJ databases">
        <authorList>
            <consortium name="DOE Joint Genome Institute"/>
            <person name="Ahrendt S."/>
            <person name="Riley R."/>
            <person name="Andreopoulos W."/>
            <person name="Labutti K."/>
            <person name="Pangilinan J."/>
            <person name="Ruiz-Duenas F.J."/>
            <person name="Barrasa J.M."/>
            <person name="Sanchez-Garcia M."/>
            <person name="Camarero S."/>
            <person name="Miyauchi S."/>
            <person name="Serrano A."/>
            <person name="Linde D."/>
            <person name="Babiker R."/>
            <person name="Drula E."/>
            <person name="Ayuso-Fernandez I."/>
            <person name="Pacheco R."/>
            <person name="Padilla G."/>
            <person name="Ferreira P."/>
            <person name="Barriuso J."/>
            <person name="Kellner H."/>
            <person name="Castanera R."/>
            <person name="Alfaro M."/>
            <person name="Ramirez L."/>
            <person name="Pisabarro A.G."/>
            <person name="Kuo A."/>
            <person name="Tritt A."/>
            <person name="Lipzen A."/>
            <person name="He G."/>
            <person name="Yan M."/>
            <person name="Ng V."/>
            <person name="Cullen D."/>
            <person name="Martin F."/>
            <person name="Rosso M.-N."/>
            <person name="Henrissat B."/>
            <person name="Hibbett D."/>
            <person name="Martinez A.T."/>
            <person name="Grigoriev I.V."/>
        </authorList>
    </citation>
    <scope>NUCLEOTIDE SEQUENCE</scope>
    <source>
        <strain evidence="2">MF-IS2</strain>
    </source>
</reference>
<dbReference type="SUPFAM" id="SSF52540">
    <property type="entry name" value="P-loop containing nucleoside triphosphate hydrolases"/>
    <property type="match status" value="1"/>
</dbReference>
<comment type="caution">
    <text evidence="2">The sequence shown here is derived from an EMBL/GenBank/DDBJ whole genome shotgun (WGS) entry which is preliminary data.</text>
</comment>
<feature type="region of interest" description="Disordered" evidence="1">
    <location>
        <begin position="235"/>
        <end position="257"/>
    </location>
</feature>
<name>A0A9P5X8K5_9AGAR</name>
<evidence type="ECO:0000256" key="1">
    <source>
        <dbReference type="SAM" id="MobiDB-lite"/>
    </source>
</evidence>
<evidence type="ECO:0008006" key="4">
    <source>
        <dbReference type="Google" id="ProtNLM"/>
    </source>
</evidence>
<dbReference type="EMBL" id="MU151288">
    <property type="protein sequence ID" value="KAF9445664.1"/>
    <property type="molecule type" value="Genomic_DNA"/>
</dbReference>
<feature type="compositionally biased region" description="Polar residues" evidence="1">
    <location>
        <begin position="247"/>
        <end position="257"/>
    </location>
</feature>
<dbReference type="AlphaFoldDB" id="A0A9P5X8K5"/>
<protein>
    <recommendedName>
        <fullName evidence="4">G domain-containing protein</fullName>
    </recommendedName>
</protein>
<organism evidence="2 3">
    <name type="scientific">Macrolepiota fuliginosa MF-IS2</name>
    <dbReference type="NCBI Taxonomy" id="1400762"/>
    <lineage>
        <taxon>Eukaryota</taxon>
        <taxon>Fungi</taxon>
        <taxon>Dikarya</taxon>
        <taxon>Basidiomycota</taxon>
        <taxon>Agaricomycotina</taxon>
        <taxon>Agaricomycetes</taxon>
        <taxon>Agaricomycetidae</taxon>
        <taxon>Agaricales</taxon>
        <taxon>Agaricineae</taxon>
        <taxon>Agaricaceae</taxon>
        <taxon>Macrolepiota</taxon>
    </lineage>
</organism>
<dbReference type="Gene3D" id="3.40.50.300">
    <property type="entry name" value="P-loop containing nucleotide triphosphate hydrolases"/>
    <property type="match status" value="1"/>
</dbReference>
<keyword evidence="3" id="KW-1185">Reference proteome</keyword>
<evidence type="ECO:0000313" key="3">
    <source>
        <dbReference type="Proteomes" id="UP000807342"/>
    </source>
</evidence>
<evidence type="ECO:0000313" key="2">
    <source>
        <dbReference type="EMBL" id="KAF9445664.1"/>
    </source>
</evidence>